<dbReference type="Proteomes" id="UP001497535">
    <property type="component" value="Unassembled WGS sequence"/>
</dbReference>
<proteinExistence type="predicted"/>
<reference evidence="1" key="1">
    <citation type="submission" date="2023-11" db="EMBL/GenBank/DDBJ databases">
        <authorList>
            <person name="Poullet M."/>
        </authorList>
    </citation>
    <scope>NUCLEOTIDE SEQUENCE</scope>
    <source>
        <strain evidence="1">E1834</strain>
    </source>
</reference>
<name>A0ACB1A4U6_MELEN</name>
<gene>
    <name evidence="1" type="ORF">MENTE1834_LOCUS33823</name>
</gene>
<keyword evidence="2" id="KW-1185">Reference proteome</keyword>
<protein>
    <submittedName>
        <fullName evidence="1">Uncharacterized protein</fullName>
    </submittedName>
</protein>
<accession>A0ACB1A4U6</accession>
<evidence type="ECO:0000313" key="2">
    <source>
        <dbReference type="Proteomes" id="UP001497535"/>
    </source>
</evidence>
<dbReference type="EMBL" id="CAVMJV010000060">
    <property type="protein sequence ID" value="CAK5086330.1"/>
    <property type="molecule type" value="Genomic_DNA"/>
</dbReference>
<evidence type="ECO:0000313" key="1">
    <source>
        <dbReference type="EMBL" id="CAK5086330.1"/>
    </source>
</evidence>
<comment type="caution">
    <text evidence="1">The sequence shown here is derived from an EMBL/GenBank/DDBJ whole genome shotgun (WGS) entry which is preliminary data.</text>
</comment>
<organism evidence="1 2">
    <name type="scientific">Meloidogyne enterolobii</name>
    <name type="common">Root-knot nematode worm</name>
    <name type="synonym">Meloidogyne mayaguensis</name>
    <dbReference type="NCBI Taxonomy" id="390850"/>
    <lineage>
        <taxon>Eukaryota</taxon>
        <taxon>Metazoa</taxon>
        <taxon>Ecdysozoa</taxon>
        <taxon>Nematoda</taxon>
        <taxon>Chromadorea</taxon>
        <taxon>Rhabditida</taxon>
        <taxon>Tylenchina</taxon>
        <taxon>Tylenchomorpha</taxon>
        <taxon>Tylenchoidea</taxon>
        <taxon>Meloidogynidae</taxon>
        <taxon>Meloidogyninae</taxon>
        <taxon>Meloidogyne</taxon>
    </lineage>
</organism>
<sequence>MASKFKREYEFDSEHATEPMTYDEKRQLAMDINMLSDDKMETVVNIIEAHGEDVGINPDRVEVDFEHLKTVTLRELEAYVKMVQRQDNKG</sequence>